<dbReference type="STRING" id="1293598.IV56_GL000269"/>
<keyword evidence="15" id="KW-0028">Amino-acid biosynthesis</keyword>
<evidence type="ECO:0000256" key="3">
    <source>
        <dbReference type="ARBA" id="ARBA00004931"/>
    </source>
</evidence>
<dbReference type="GO" id="GO:0009097">
    <property type="term" value="P:isoleucine biosynthetic process"/>
    <property type="evidence" value="ECO:0007669"/>
    <property type="project" value="UniProtKB-UniPathway"/>
</dbReference>
<dbReference type="Proteomes" id="UP000050969">
    <property type="component" value="Unassembled WGS sequence"/>
</dbReference>
<evidence type="ECO:0000256" key="12">
    <source>
        <dbReference type="PIRSR" id="PIRSR006468-1"/>
    </source>
</evidence>
<dbReference type="UniPathway" id="UPA00047">
    <property type="reaction ID" value="UER00058"/>
</dbReference>
<evidence type="ECO:0000256" key="5">
    <source>
        <dbReference type="ARBA" id="ARBA00009320"/>
    </source>
</evidence>
<comment type="catalytic activity">
    <reaction evidence="10 15">
        <text>L-isoleucine + 2-oxoglutarate = (S)-3-methyl-2-oxopentanoate + L-glutamate</text>
        <dbReference type="Rhea" id="RHEA:24801"/>
        <dbReference type="ChEBI" id="CHEBI:16810"/>
        <dbReference type="ChEBI" id="CHEBI:29985"/>
        <dbReference type="ChEBI" id="CHEBI:35146"/>
        <dbReference type="ChEBI" id="CHEBI:58045"/>
        <dbReference type="EC" id="2.6.1.42"/>
    </reaction>
</comment>
<evidence type="ECO:0000256" key="1">
    <source>
        <dbReference type="ARBA" id="ARBA00001933"/>
    </source>
</evidence>
<protein>
    <recommendedName>
        <fullName evidence="15">Branched-chain-amino-acid aminotransferase</fullName>
        <ecNumber evidence="15">2.6.1.42</ecNumber>
    </recommendedName>
</protein>
<accession>A0A0R2MWN1</accession>
<name>A0A0R2MWN1_9LACO</name>
<dbReference type="GO" id="GO:0052656">
    <property type="term" value="F:L-isoleucine-2-oxoglutarate transaminase activity"/>
    <property type="evidence" value="ECO:0007669"/>
    <property type="project" value="RHEA"/>
</dbReference>
<dbReference type="InterPro" id="IPR043131">
    <property type="entry name" value="BCAT-like_N"/>
</dbReference>
<evidence type="ECO:0000256" key="16">
    <source>
        <dbReference type="RuleBase" id="RU004519"/>
    </source>
</evidence>
<dbReference type="InterPro" id="IPR033939">
    <property type="entry name" value="BCAT_family"/>
</dbReference>
<comment type="catalytic activity">
    <reaction evidence="11 15">
        <text>L-leucine + 2-oxoglutarate = 4-methyl-2-oxopentanoate + L-glutamate</text>
        <dbReference type="Rhea" id="RHEA:18321"/>
        <dbReference type="ChEBI" id="CHEBI:16810"/>
        <dbReference type="ChEBI" id="CHEBI:17865"/>
        <dbReference type="ChEBI" id="CHEBI:29985"/>
        <dbReference type="ChEBI" id="CHEBI:57427"/>
        <dbReference type="EC" id="2.6.1.42"/>
    </reaction>
</comment>
<dbReference type="CDD" id="cd01557">
    <property type="entry name" value="BCAT_beta_family"/>
    <property type="match status" value="1"/>
</dbReference>
<keyword evidence="15" id="KW-0100">Branched-chain amino acid biosynthesis</keyword>
<evidence type="ECO:0000256" key="14">
    <source>
        <dbReference type="RuleBase" id="RU004516"/>
    </source>
</evidence>
<dbReference type="NCBIfam" id="NF009897">
    <property type="entry name" value="PRK13357.1"/>
    <property type="match status" value="1"/>
</dbReference>
<evidence type="ECO:0000256" key="9">
    <source>
        <dbReference type="ARBA" id="ARBA00048212"/>
    </source>
</evidence>
<comment type="similarity">
    <text evidence="5 13">Belongs to the class-IV pyridoxal-phosphate-dependent aminotransferase family.</text>
</comment>
<organism evidence="17 18">
    <name type="scientific">Lacticaseibacillus saniviri JCM 17471 = DSM 24301</name>
    <dbReference type="NCBI Taxonomy" id="1293598"/>
    <lineage>
        <taxon>Bacteria</taxon>
        <taxon>Bacillati</taxon>
        <taxon>Bacillota</taxon>
        <taxon>Bacilli</taxon>
        <taxon>Lactobacillales</taxon>
        <taxon>Lactobacillaceae</taxon>
        <taxon>Lacticaseibacillus</taxon>
    </lineage>
</organism>
<evidence type="ECO:0000313" key="17">
    <source>
        <dbReference type="EMBL" id="KRO15178.1"/>
    </source>
</evidence>
<dbReference type="UniPathway" id="UPA00049">
    <property type="reaction ID" value="UER00062"/>
</dbReference>
<comment type="cofactor">
    <cofactor evidence="1 14">
        <name>pyridoxal 5'-phosphate</name>
        <dbReference type="ChEBI" id="CHEBI:597326"/>
    </cofactor>
</comment>
<evidence type="ECO:0000256" key="11">
    <source>
        <dbReference type="ARBA" id="ARBA00049229"/>
    </source>
</evidence>
<keyword evidence="6 15" id="KW-0032">Aminotransferase</keyword>
<dbReference type="PANTHER" id="PTHR42825">
    <property type="entry name" value="AMINO ACID AMINOTRANSFERASE"/>
    <property type="match status" value="1"/>
</dbReference>
<dbReference type="GO" id="GO:0009099">
    <property type="term" value="P:L-valine biosynthetic process"/>
    <property type="evidence" value="ECO:0007669"/>
    <property type="project" value="UniProtKB-UniPathway"/>
</dbReference>
<dbReference type="EC" id="2.6.1.42" evidence="15"/>
<keyword evidence="8 14" id="KW-0663">Pyridoxal phosphate</keyword>
<dbReference type="Pfam" id="PF01063">
    <property type="entry name" value="Aminotran_4"/>
    <property type="match status" value="1"/>
</dbReference>
<dbReference type="InterPro" id="IPR018300">
    <property type="entry name" value="Aminotrans_IV_CS"/>
</dbReference>
<dbReference type="InterPro" id="IPR043132">
    <property type="entry name" value="BCAT-like_C"/>
</dbReference>
<evidence type="ECO:0000256" key="10">
    <source>
        <dbReference type="ARBA" id="ARBA00048798"/>
    </source>
</evidence>
<evidence type="ECO:0000313" key="18">
    <source>
        <dbReference type="Proteomes" id="UP000050969"/>
    </source>
</evidence>
<comment type="caution">
    <text evidence="17">The sequence shown here is derived from an EMBL/GenBank/DDBJ whole genome shotgun (WGS) entry which is preliminary data.</text>
</comment>
<feature type="modified residue" description="N6-(pyridoxal phosphate)lysine" evidence="12">
    <location>
        <position position="184"/>
    </location>
</feature>
<dbReference type="RefSeq" id="WP_056993392.1">
    <property type="nucleotide sequence ID" value="NZ_JQCE01000075.1"/>
</dbReference>
<evidence type="ECO:0000256" key="2">
    <source>
        <dbReference type="ARBA" id="ARBA00004824"/>
    </source>
</evidence>
<dbReference type="EMBL" id="JQCE01000075">
    <property type="protein sequence ID" value="KRO15178.1"/>
    <property type="molecule type" value="Genomic_DNA"/>
</dbReference>
<dbReference type="Gene3D" id="3.30.470.10">
    <property type="match status" value="1"/>
</dbReference>
<gene>
    <name evidence="17" type="ORF">IV56_GL000269</name>
</gene>
<comment type="pathway">
    <text evidence="2 16">Amino-acid biosynthesis; L-isoleucine biosynthesis; L-isoleucine from 2-oxobutanoate: step 4/4.</text>
</comment>
<dbReference type="Gene3D" id="3.20.10.10">
    <property type="entry name" value="D-amino Acid Aminotransferase, subunit A, domain 2"/>
    <property type="match status" value="1"/>
</dbReference>
<sequence>MTVDINWDELGFNYMDLPYRYIARWKDGAWDEGQLSTNNQLTISEGSPILHYGQGAFEGMKAYRTKDGQIQLFRPDRNAKRMQDSAEKLLMPSLSVERFVDAAKQVVAANNEYVPPYGTGATLYLRPTLIGVGDNIGVSPATEYIFTIFAMPVGPYFKGGMVPTRFIVADQFDRAAHFGTGQSKVGGNYAASLQAGKFAHENGYGDAIYLDPIEHRYIEEVGSANFFAITKDGKQLQTPQSPSILPSITKYSILDLARERLGMETIETQIDIHDLDQFAEAGACGTAAVITPIQSITYHSQEHLFGDGTTGPLTQRLYDELTGIQFGDVEAPEGWIVPVNVD</sequence>
<dbReference type="GO" id="GO:0009098">
    <property type="term" value="P:L-leucine biosynthetic process"/>
    <property type="evidence" value="ECO:0007669"/>
    <property type="project" value="UniProtKB-UniPathway"/>
</dbReference>
<comment type="pathway">
    <text evidence="4 16">Amino-acid biosynthesis; L-leucine biosynthesis; L-leucine from 3-methyl-2-oxobutanoate: step 4/4.</text>
</comment>
<evidence type="ECO:0000256" key="13">
    <source>
        <dbReference type="RuleBase" id="RU004106"/>
    </source>
</evidence>
<dbReference type="PANTHER" id="PTHR42825:SF2">
    <property type="entry name" value="BRANCHED-CHAIN-AMINO-ACID AMINOTRANSFERASE 3, CHLOROPLASTIC-RELATED"/>
    <property type="match status" value="1"/>
</dbReference>
<comment type="pathway">
    <text evidence="3 16">Amino-acid biosynthesis; L-valine biosynthesis; L-valine from pyruvate: step 4/4.</text>
</comment>
<dbReference type="NCBIfam" id="TIGR01123">
    <property type="entry name" value="ilvE_II"/>
    <property type="match status" value="1"/>
</dbReference>
<dbReference type="InterPro" id="IPR005786">
    <property type="entry name" value="B_amino_transII"/>
</dbReference>
<dbReference type="PIRSF" id="PIRSF006468">
    <property type="entry name" value="BCAT1"/>
    <property type="match status" value="1"/>
</dbReference>
<dbReference type="UniPathway" id="UPA00048">
    <property type="reaction ID" value="UER00073"/>
</dbReference>
<dbReference type="FunFam" id="3.30.470.10:FF:000004">
    <property type="entry name" value="Branched-chain-amino-acid aminotransferase"/>
    <property type="match status" value="1"/>
</dbReference>
<keyword evidence="7 15" id="KW-0808">Transferase</keyword>
<comment type="catalytic activity">
    <reaction evidence="9 15">
        <text>L-valine + 2-oxoglutarate = 3-methyl-2-oxobutanoate + L-glutamate</text>
        <dbReference type="Rhea" id="RHEA:24813"/>
        <dbReference type="ChEBI" id="CHEBI:11851"/>
        <dbReference type="ChEBI" id="CHEBI:16810"/>
        <dbReference type="ChEBI" id="CHEBI:29985"/>
        <dbReference type="ChEBI" id="CHEBI:57762"/>
        <dbReference type="EC" id="2.6.1.42"/>
    </reaction>
</comment>
<proteinExistence type="inferred from homology"/>
<dbReference type="SUPFAM" id="SSF56752">
    <property type="entry name" value="D-aminoacid aminotransferase-like PLP-dependent enzymes"/>
    <property type="match status" value="1"/>
</dbReference>
<evidence type="ECO:0000256" key="15">
    <source>
        <dbReference type="RuleBase" id="RU004517"/>
    </source>
</evidence>
<dbReference type="PATRIC" id="fig|1293598.4.peg.288"/>
<keyword evidence="18" id="KW-1185">Reference proteome</keyword>
<dbReference type="InterPro" id="IPR001544">
    <property type="entry name" value="Aminotrans_IV"/>
</dbReference>
<reference evidence="17 18" key="1">
    <citation type="journal article" date="2015" name="Genome Announc.">
        <title>Expanding the biotechnology potential of lactobacilli through comparative genomics of 213 strains and associated genera.</title>
        <authorList>
            <person name="Sun Z."/>
            <person name="Harris H.M."/>
            <person name="McCann A."/>
            <person name="Guo C."/>
            <person name="Argimon S."/>
            <person name="Zhang W."/>
            <person name="Yang X."/>
            <person name="Jeffery I.B."/>
            <person name="Cooney J.C."/>
            <person name="Kagawa T.F."/>
            <person name="Liu W."/>
            <person name="Song Y."/>
            <person name="Salvetti E."/>
            <person name="Wrobel A."/>
            <person name="Rasinkangas P."/>
            <person name="Parkhill J."/>
            <person name="Rea M.C."/>
            <person name="O'Sullivan O."/>
            <person name="Ritari J."/>
            <person name="Douillard F.P."/>
            <person name="Paul Ross R."/>
            <person name="Yang R."/>
            <person name="Briner A.E."/>
            <person name="Felis G.E."/>
            <person name="de Vos W.M."/>
            <person name="Barrangou R."/>
            <person name="Klaenhammer T.R."/>
            <person name="Caufield P.W."/>
            <person name="Cui Y."/>
            <person name="Zhang H."/>
            <person name="O'Toole P.W."/>
        </authorList>
    </citation>
    <scope>NUCLEOTIDE SEQUENCE [LARGE SCALE GENOMIC DNA]</scope>
    <source>
        <strain evidence="17 18">DSM 24301</strain>
    </source>
</reference>
<dbReference type="PROSITE" id="PS00770">
    <property type="entry name" value="AA_TRANSFER_CLASS_4"/>
    <property type="match status" value="1"/>
</dbReference>
<evidence type="ECO:0000256" key="8">
    <source>
        <dbReference type="ARBA" id="ARBA00022898"/>
    </source>
</evidence>
<dbReference type="AlphaFoldDB" id="A0A0R2MWN1"/>
<evidence type="ECO:0000256" key="6">
    <source>
        <dbReference type="ARBA" id="ARBA00022576"/>
    </source>
</evidence>
<dbReference type="GO" id="GO:0052655">
    <property type="term" value="F:L-valine-2-oxoglutarate transaminase activity"/>
    <property type="evidence" value="ECO:0007669"/>
    <property type="project" value="RHEA"/>
</dbReference>
<dbReference type="InterPro" id="IPR036038">
    <property type="entry name" value="Aminotransferase-like"/>
</dbReference>
<dbReference type="GO" id="GO:0052654">
    <property type="term" value="F:L-leucine-2-oxoglutarate transaminase activity"/>
    <property type="evidence" value="ECO:0007669"/>
    <property type="project" value="RHEA"/>
</dbReference>
<evidence type="ECO:0000256" key="7">
    <source>
        <dbReference type="ARBA" id="ARBA00022679"/>
    </source>
</evidence>
<evidence type="ECO:0000256" key="4">
    <source>
        <dbReference type="ARBA" id="ARBA00005072"/>
    </source>
</evidence>